<dbReference type="InterPro" id="IPR018378">
    <property type="entry name" value="C-type_lectin_CS"/>
</dbReference>
<dbReference type="InterPro" id="IPR016187">
    <property type="entry name" value="CTDL_fold"/>
</dbReference>
<accession>A0A9Q1IJ79</accession>
<dbReference type="InterPro" id="IPR050111">
    <property type="entry name" value="C-type_lectin/snaclec_domain"/>
</dbReference>
<keyword evidence="8" id="KW-1185">Reference proteome</keyword>
<dbReference type="PROSITE" id="PS00615">
    <property type="entry name" value="C_TYPE_LECTIN_1"/>
    <property type="match status" value="1"/>
</dbReference>
<keyword evidence="1" id="KW-0430">Lectin</keyword>
<dbReference type="InterPro" id="IPR001304">
    <property type="entry name" value="C-type_lectin-like"/>
</dbReference>
<evidence type="ECO:0000256" key="1">
    <source>
        <dbReference type="ARBA" id="ARBA00022734"/>
    </source>
</evidence>
<dbReference type="AlphaFoldDB" id="A0A9Q1IJ79"/>
<dbReference type="Pfam" id="PF00059">
    <property type="entry name" value="Lectin_C"/>
    <property type="match status" value="1"/>
</dbReference>
<sequence length="311" mass="35676">MKDSVAYTENKPEDHAYNQLISEDNNELSTEGHNHHGHPETRHKVNGPSTQTYRLTTAILGILCAVLMATVIGLCVSYKGLSEEHIVLSQNSSETNGNMEQLKANHDLLTAALMKLQRSFQEAVRAKDSMQLVRNRERQGKELLQRQKEALVNEETQLRTRITALEKSCERCPVGWELLRSSCYFFPPTESGPKLSWHRSREECKKSGADLAVIDSQEKQEFISSILARMGPIYRSWQRGYWIGLRDVETEGVWKWLNGTELAKGFWFDREPNDMYSAEDCAATYARENPLKSWNDAPCDYSLKWICEKKL</sequence>
<organism evidence="7 8">
    <name type="scientific">Synaphobranchus kaupii</name>
    <name type="common">Kaup's arrowtooth eel</name>
    <dbReference type="NCBI Taxonomy" id="118154"/>
    <lineage>
        <taxon>Eukaryota</taxon>
        <taxon>Metazoa</taxon>
        <taxon>Chordata</taxon>
        <taxon>Craniata</taxon>
        <taxon>Vertebrata</taxon>
        <taxon>Euteleostomi</taxon>
        <taxon>Actinopterygii</taxon>
        <taxon>Neopterygii</taxon>
        <taxon>Teleostei</taxon>
        <taxon>Anguilliformes</taxon>
        <taxon>Synaphobranchidae</taxon>
        <taxon>Synaphobranchus</taxon>
    </lineage>
</organism>
<evidence type="ECO:0000256" key="3">
    <source>
        <dbReference type="SAM" id="Coils"/>
    </source>
</evidence>
<dbReference type="InterPro" id="IPR016186">
    <property type="entry name" value="C-type_lectin-like/link_sf"/>
</dbReference>
<evidence type="ECO:0000256" key="2">
    <source>
        <dbReference type="ARBA" id="ARBA00023157"/>
    </source>
</evidence>
<dbReference type="CDD" id="cd03590">
    <property type="entry name" value="CLECT_DC-SIGN_like"/>
    <property type="match status" value="1"/>
</dbReference>
<keyword evidence="5" id="KW-1133">Transmembrane helix</keyword>
<dbReference type="EMBL" id="JAINUF010000015">
    <property type="protein sequence ID" value="KAJ8341581.1"/>
    <property type="molecule type" value="Genomic_DNA"/>
</dbReference>
<feature type="transmembrane region" description="Helical" evidence="5">
    <location>
        <begin position="55"/>
        <end position="76"/>
    </location>
</feature>
<dbReference type="SMART" id="SM00034">
    <property type="entry name" value="CLECT"/>
    <property type="match status" value="1"/>
</dbReference>
<dbReference type="Gene3D" id="3.10.100.10">
    <property type="entry name" value="Mannose-Binding Protein A, subunit A"/>
    <property type="match status" value="1"/>
</dbReference>
<reference evidence="7" key="1">
    <citation type="journal article" date="2023" name="Science">
        <title>Genome structures resolve the early diversification of teleost fishes.</title>
        <authorList>
            <person name="Parey E."/>
            <person name="Louis A."/>
            <person name="Montfort J."/>
            <person name="Bouchez O."/>
            <person name="Roques C."/>
            <person name="Iampietro C."/>
            <person name="Lluch J."/>
            <person name="Castinel A."/>
            <person name="Donnadieu C."/>
            <person name="Desvignes T."/>
            <person name="Floi Bucao C."/>
            <person name="Jouanno E."/>
            <person name="Wen M."/>
            <person name="Mejri S."/>
            <person name="Dirks R."/>
            <person name="Jansen H."/>
            <person name="Henkel C."/>
            <person name="Chen W.J."/>
            <person name="Zahm M."/>
            <person name="Cabau C."/>
            <person name="Klopp C."/>
            <person name="Thompson A.W."/>
            <person name="Robinson-Rechavi M."/>
            <person name="Braasch I."/>
            <person name="Lecointre G."/>
            <person name="Bobe J."/>
            <person name="Postlethwait J.H."/>
            <person name="Berthelot C."/>
            <person name="Roest Crollius H."/>
            <person name="Guiguen Y."/>
        </authorList>
    </citation>
    <scope>NUCLEOTIDE SEQUENCE</scope>
    <source>
        <strain evidence="7">WJC10195</strain>
    </source>
</reference>
<comment type="caution">
    <text evidence="7">The sequence shown here is derived from an EMBL/GenBank/DDBJ whole genome shotgun (WGS) entry which is preliminary data.</text>
</comment>
<feature type="domain" description="C-type lectin" evidence="6">
    <location>
        <begin position="179"/>
        <end position="308"/>
    </location>
</feature>
<feature type="compositionally biased region" description="Basic and acidic residues" evidence="4">
    <location>
        <begin position="30"/>
        <end position="43"/>
    </location>
</feature>
<dbReference type="OrthoDB" id="6337382at2759"/>
<gene>
    <name evidence="7" type="ORF">SKAU_G00338720</name>
</gene>
<dbReference type="GO" id="GO:0030246">
    <property type="term" value="F:carbohydrate binding"/>
    <property type="evidence" value="ECO:0007669"/>
    <property type="project" value="UniProtKB-KW"/>
</dbReference>
<keyword evidence="2" id="KW-1015">Disulfide bond</keyword>
<dbReference type="Proteomes" id="UP001152622">
    <property type="component" value="Chromosome 15"/>
</dbReference>
<evidence type="ECO:0000256" key="5">
    <source>
        <dbReference type="SAM" id="Phobius"/>
    </source>
</evidence>
<evidence type="ECO:0000313" key="8">
    <source>
        <dbReference type="Proteomes" id="UP001152622"/>
    </source>
</evidence>
<name>A0A9Q1IJ79_SYNKA</name>
<feature type="coiled-coil region" evidence="3">
    <location>
        <begin position="99"/>
        <end position="168"/>
    </location>
</feature>
<protein>
    <recommendedName>
        <fullName evidence="6">C-type lectin domain-containing protein</fullName>
    </recommendedName>
</protein>
<dbReference type="SUPFAM" id="SSF56436">
    <property type="entry name" value="C-type lectin-like"/>
    <property type="match status" value="1"/>
</dbReference>
<feature type="region of interest" description="Disordered" evidence="4">
    <location>
        <begin position="27"/>
        <end position="48"/>
    </location>
</feature>
<dbReference type="PROSITE" id="PS50041">
    <property type="entry name" value="C_TYPE_LECTIN_2"/>
    <property type="match status" value="1"/>
</dbReference>
<keyword evidence="5" id="KW-0472">Membrane</keyword>
<keyword evidence="5" id="KW-0812">Transmembrane</keyword>
<evidence type="ECO:0000313" key="7">
    <source>
        <dbReference type="EMBL" id="KAJ8341581.1"/>
    </source>
</evidence>
<proteinExistence type="predicted"/>
<evidence type="ECO:0000259" key="6">
    <source>
        <dbReference type="PROSITE" id="PS50041"/>
    </source>
</evidence>
<dbReference type="PANTHER" id="PTHR22803">
    <property type="entry name" value="MANNOSE, PHOSPHOLIPASE, LECTIN RECEPTOR RELATED"/>
    <property type="match status" value="1"/>
</dbReference>
<evidence type="ECO:0000256" key="4">
    <source>
        <dbReference type="SAM" id="MobiDB-lite"/>
    </source>
</evidence>
<keyword evidence="3" id="KW-0175">Coiled coil</keyword>
<dbReference type="InterPro" id="IPR033989">
    <property type="entry name" value="CD209-like_CTLD"/>
</dbReference>